<dbReference type="EMBL" id="RCWN01000001">
    <property type="protein sequence ID" value="RLQ88703.1"/>
    <property type="molecule type" value="Genomic_DNA"/>
</dbReference>
<dbReference type="Gene3D" id="3.90.1590.10">
    <property type="entry name" value="glutathione-dependent formaldehyde- activating enzyme (gfa)"/>
    <property type="match status" value="1"/>
</dbReference>
<accession>A0A3L7JDE7</accession>
<comment type="similarity">
    <text evidence="1">Belongs to the Gfa family.</text>
</comment>
<comment type="caution">
    <text evidence="6">The sequence shown here is derived from an EMBL/GenBank/DDBJ whole genome shotgun (WGS) entry which is preliminary data.</text>
</comment>
<dbReference type="PANTHER" id="PTHR33337:SF3">
    <property type="entry name" value="CENP-V_GFA DOMAIN-CONTAINING PROTEIN"/>
    <property type="match status" value="1"/>
</dbReference>
<keyword evidence="3" id="KW-0862">Zinc</keyword>
<dbReference type="PROSITE" id="PS51891">
    <property type="entry name" value="CENP_V_GFA"/>
    <property type="match status" value="1"/>
</dbReference>
<evidence type="ECO:0000313" key="6">
    <source>
        <dbReference type="EMBL" id="RLQ88703.1"/>
    </source>
</evidence>
<keyword evidence="7" id="KW-1185">Reference proteome</keyword>
<keyword evidence="4" id="KW-0456">Lyase</keyword>
<reference evidence="6 7" key="1">
    <citation type="submission" date="2018-10" db="EMBL/GenBank/DDBJ databases">
        <title>Notoacmeibacter sp. M2BS9Y-3-1, whole genome shotgun sequence.</title>
        <authorList>
            <person name="Tuo L."/>
        </authorList>
    </citation>
    <scope>NUCLEOTIDE SEQUENCE [LARGE SCALE GENOMIC DNA]</scope>
    <source>
        <strain evidence="6 7">M2BS9Y-3-1</strain>
    </source>
</reference>
<organism evidence="6 7">
    <name type="scientific">Notoacmeibacter ruber</name>
    <dbReference type="NCBI Taxonomy" id="2670375"/>
    <lineage>
        <taxon>Bacteria</taxon>
        <taxon>Pseudomonadati</taxon>
        <taxon>Pseudomonadota</taxon>
        <taxon>Alphaproteobacteria</taxon>
        <taxon>Hyphomicrobiales</taxon>
        <taxon>Notoacmeibacteraceae</taxon>
        <taxon>Notoacmeibacter</taxon>
    </lineage>
</organism>
<evidence type="ECO:0000313" key="7">
    <source>
        <dbReference type="Proteomes" id="UP000281094"/>
    </source>
</evidence>
<dbReference type="InterPro" id="IPR006913">
    <property type="entry name" value="CENP-V/GFA"/>
</dbReference>
<evidence type="ECO:0000256" key="4">
    <source>
        <dbReference type="ARBA" id="ARBA00023239"/>
    </source>
</evidence>
<gene>
    <name evidence="6" type="ORF">D8780_11245</name>
</gene>
<dbReference type="GO" id="GO:0016846">
    <property type="term" value="F:carbon-sulfur lyase activity"/>
    <property type="evidence" value="ECO:0007669"/>
    <property type="project" value="InterPro"/>
</dbReference>
<name>A0A3L7JDE7_9HYPH</name>
<keyword evidence="2" id="KW-0479">Metal-binding</keyword>
<proteinExistence type="inferred from homology"/>
<protein>
    <submittedName>
        <fullName evidence="6">GFA family protein</fullName>
    </submittedName>
</protein>
<dbReference type="GO" id="GO:0046872">
    <property type="term" value="F:metal ion binding"/>
    <property type="evidence" value="ECO:0007669"/>
    <property type="project" value="UniProtKB-KW"/>
</dbReference>
<dbReference type="Pfam" id="PF04828">
    <property type="entry name" value="GFA"/>
    <property type="match status" value="1"/>
</dbReference>
<dbReference type="RefSeq" id="WP_121645669.1">
    <property type="nucleotide sequence ID" value="NZ_RCWN01000001.1"/>
</dbReference>
<evidence type="ECO:0000256" key="2">
    <source>
        <dbReference type="ARBA" id="ARBA00022723"/>
    </source>
</evidence>
<dbReference type="SUPFAM" id="SSF51316">
    <property type="entry name" value="Mss4-like"/>
    <property type="match status" value="1"/>
</dbReference>
<dbReference type="InterPro" id="IPR011057">
    <property type="entry name" value="Mss4-like_sf"/>
</dbReference>
<evidence type="ECO:0000256" key="3">
    <source>
        <dbReference type="ARBA" id="ARBA00022833"/>
    </source>
</evidence>
<dbReference type="Proteomes" id="UP000281094">
    <property type="component" value="Unassembled WGS sequence"/>
</dbReference>
<dbReference type="AlphaFoldDB" id="A0A3L7JDE7"/>
<sequence>MNVETVILPPLPLRGGCQCGAVRYTIDEAPLAFYLCHCTNCQRQSSSIAGASMLTRVQAVSVEGRPRTARWSAESGAQKSGQFCPECGVRLFHGSLEGGPDDRITIKAGTLDDTSWLRPAGHIWTSSAMRGFRFDEDELTYPRQPPDYEHLKERWRQMLAQG</sequence>
<feature type="domain" description="CENP-V/GFA" evidence="5">
    <location>
        <begin position="13"/>
        <end position="117"/>
    </location>
</feature>
<dbReference type="PANTHER" id="PTHR33337">
    <property type="entry name" value="GFA DOMAIN-CONTAINING PROTEIN"/>
    <property type="match status" value="1"/>
</dbReference>
<evidence type="ECO:0000259" key="5">
    <source>
        <dbReference type="PROSITE" id="PS51891"/>
    </source>
</evidence>
<evidence type="ECO:0000256" key="1">
    <source>
        <dbReference type="ARBA" id="ARBA00005495"/>
    </source>
</evidence>